<protein>
    <submittedName>
        <fullName evidence="2">Uncharacterized protein</fullName>
    </submittedName>
</protein>
<sequence>MRTQPGADPLVVDLQAHVGQAEQAHRRPFVFEDVRSVGVVGDASHQVWRAIPPKFVEVVCRRRLDRRLVEDEFRQRVGVGVARGVGGAPGERVGVVVDDQQRHEIGRHLPIGIGLAAAGVGHADNEALAVGHPPAVDRRRQPHLAAAAAVLVALDPGAAGGDDVEVLPRALVVHRHLQPVVIAAVDHHASGKAPAAGEKLAHLRAQQDDGGDSRGGQPPDPAPQTRHRSGPSPAAPACG</sequence>
<evidence type="ECO:0000256" key="1">
    <source>
        <dbReference type="SAM" id="MobiDB-lite"/>
    </source>
</evidence>
<dbReference type="EMBL" id="MCRJ01000035">
    <property type="protein sequence ID" value="ODN70897.1"/>
    <property type="molecule type" value="Genomic_DNA"/>
</dbReference>
<evidence type="ECO:0000313" key="2">
    <source>
        <dbReference type="EMBL" id="ODN70897.1"/>
    </source>
</evidence>
<name>A0A1E3H3H6_9HYPH</name>
<organism evidence="2 3">
    <name type="scientific">Methylobrevis pamukkalensis</name>
    <dbReference type="NCBI Taxonomy" id="1439726"/>
    <lineage>
        <taxon>Bacteria</taxon>
        <taxon>Pseudomonadati</taxon>
        <taxon>Pseudomonadota</taxon>
        <taxon>Alphaproteobacteria</taxon>
        <taxon>Hyphomicrobiales</taxon>
        <taxon>Pleomorphomonadaceae</taxon>
        <taxon>Methylobrevis</taxon>
    </lineage>
</organism>
<dbReference type="Proteomes" id="UP000094622">
    <property type="component" value="Unassembled WGS sequence"/>
</dbReference>
<proteinExistence type="predicted"/>
<gene>
    <name evidence="2" type="ORF">A6302_01741</name>
</gene>
<keyword evidence="3" id="KW-1185">Reference proteome</keyword>
<reference evidence="2 3" key="1">
    <citation type="submission" date="2016-07" db="EMBL/GenBank/DDBJ databases">
        <title>Draft Genome Sequence of Methylobrevis pamukkalensis PK2.</title>
        <authorList>
            <person name="Vasilenko O.V."/>
            <person name="Doronina N.V."/>
            <person name="Shmareva M.N."/>
            <person name="Tarlachkov S.V."/>
            <person name="Mustakhimov I."/>
            <person name="Trotsenko Y.A."/>
        </authorList>
    </citation>
    <scope>NUCLEOTIDE SEQUENCE [LARGE SCALE GENOMIC DNA]</scope>
    <source>
        <strain evidence="2 3">PK2</strain>
    </source>
</reference>
<comment type="caution">
    <text evidence="2">The sequence shown here is derived from an EMBL/GenBank/DDBJ whole genome shotgun (WGS) entry which is preliminary data.</text>
</comment>
<feature type="region of interest" description="Disordered" evidence="1">
    <location>
        <begin position="192"/>
        <end position="239"/>
    </location>
</feature>
<dbReference type="AlphaFoldDB" id="A0A1E3H3H6"/>
<accession>A0A1E3H3H6</accession>
<evidence type="ECO:0000313" key="3">
    <source>
        <dbReference type="Proteomes" id="UP000094622"/>
    </source>
</evidence>